<keyword evidence="3" id="KW-1185">Reference proteome</keyword>
<keyword evidence="1" id="KW-0812">Transmembrane</keyword>
<dbReference type="Proteomes" id="UP000002051">
    <property type="component" value="Chromosome 5"/>
</dbReference>
<evidence type="ECO:0000313" key="1">
    <source>
        <dbReference type="EMBL" id="KEH27313.1"/>
    </source>
</evidence>
<keyword evidence="1" id="KW-0472">Membrane</keyword>
<proteinExistence type="predicted"/>
<evidence type="ECO:0000313" key="3">
    <source>
        <dbReference type="Proteomes" id="UP000002051"/>
    </source>
</evidence>
<reference evidence="2" key="3">
    <citation type="submission" date="2015-04" db="UniProtKB">
        <authorList>
            <consortium name="EnsemblPlants"/>
        </authorList>
    </citation>
    <scope>IDENTIFICATION</scope>
    <source>
        <strain evidence="2">cv. Jemalong A17</strain>
    </source>
</reference>
<dbReference type="PaxDb" id="3880-AES83147"/>
<organism evidence="2">
    <name type="scientific">Medicago truncatula</name>
    <name type="common">Barrel medic</name>
    <name type="synonym">Medicago tribuloides</name>
    <dbReference type="NCBI Taxonomy" id="3880"/>
    <lineage>
        <taxon>Eukaryota</taxon>
        <taxon>Viridiplantae</taxon>
        <taxon>Streptophyta</taxon>
        <taxon>Embryophyta</taxon>
        <taxon>Tracheophyta</taxon>
        <taxon>Spermatophyta</taxon>
        <taxon>Magnoliopsida</taxon>
        <taxon>eudicotyledons</taxon>
        <taxon>Gunneridae</taxon>
        <taxon>Pentapetalae</taxon>
        <taxon>rosids</taxon>
        <taxon>fabids</taxon>
        <taxon>Fabales</taxon>
        <taxon>Fabaceae</taxon>
        <taxon>Papilionoideae</taxon>
        <taxon>50 kb inversion clade</taxon>
        <taxon>NPAAA clade</taxon>
        <taxon>Hologalegina</taxon>
        <taxon>IRL clade</taxon>
        <taxon>Trifolieae</taxon>
        <taxon>Medicago</taxon>
    </lineage>
</organism>
<gene>
    <name evidence="1" type="ordered locus">MTR_5g004810</name>
</gene>
<dbReference type="EMBL" id="CM001221">
    <property type="protein sequence ID" value="KEH27313.1"/>
    <property type="molecule type" value="Genomic_DNA"/>
</dbReference>
<name>G7ZVA9_MEDTR</name>
<dbReference type="HOGENOM" id="CLU_2834989_0_0_1"/>
<protein>
    <submittedName>
        <fullName evidence="1">Transmembrane protein, putative</fullName>
    </submittedName>
</protein>
<reference evidence="1 3" key="1">
    <citation type="journal article" date="2011" name="Nature">
        <title>The Medicago genome provides insight into the evolution of rhizobial symbioses.</title>
        <authorList>
            <person name="Young N.D."/>
            <person name="Debelle F."/>
            <person name="Oldroyd G.E."/>
            <person name="Geurts R."/>
            <person name="Cannon S.B."/>
            <person name="Udvardi M.K."/>
            <person name="Benedito V.A."/>
            <person name="Mayer K.F."/>
            <person name="Gouzy J."/>
            <person name="Schoof H."/>
            <person name="Van de Peer Y."/>
            <person name="Proost S."/>
            <person name="Cook D.R."/>
            <person name="Meyers B.C."/>
            <person name="Spannagl M."/>
            <person name="Cheung F."/>
            <person name="De Mita S."/>
            <person name="Krishnakumar V."/>
            <person name="Gundlach H."/>
            <person name="Zhou S."/>
            <person name="Mudge J."/>
            <person name="Bharti A.K."/>
            <person name="Murray J.D."/>
            <person name="Naoumkina M.A."/>
            <person name="Rosen B."/>
            <person name="Silverstein K.A."/>
            <person name="Tang H."/>
            <person name="Rombauts S."/>
            <person name="Zhao P.X."/>
            <person name="Zhou P."/>
            <person name="Barbe V."/>
            <person name="Bardou P."/>
            <person name="Bechner M."/>
            <person name="Bellec A."/>
            <person name="Berger A."/>
            <person name="Berges H."/>
            <person name="Bidwell S."/>
            <person name="Bisseling T."/>
            <person name="Choisne N."/>
            <person name="Couloux A."/>
            <person name="Denny R."/>
            <person name="Deshpande S."/>
            <person name="Dai X."/>
            <person name="Doyle J.J."/>
            <person name="Dudez A.M."/>
            <person name="Farmer A.D."/>
            <person name="Fouteau S."/>
            <person name="Franken C."/>
            <person name="Gibelin C."/>
            <person name="Gish J."/>
            <person name="Goldstein S."/>
            <person name="Gonzalez A.J."/>
            <person name="Green P.J."/>
            <person name="Hallab A."/>
            <person name="Hartog M."/>
            <person name="Hua A."/>
            <person name="Humphray S.J."/>
            <person name="Jeong D.H."/>
            <person name="Jing Y."/>
            <person name="Jocker A."/>
            <person name="Kenton S.M."/>
            <person name="Kim D.J."/>
            <person name="Klee K."/>
            <person name="Lai H."/>
            <person name="Lang C."/>
            <person name="Lin S."/>
            <person name="Macmil S.L."/>
            <person name="Magdelenat G."/>
            <person name="Matthews L."/>
            <person name="McCorrison J."/>
            <person name="Monaghan E.L."/>
            <person name="Mun J.H."/>
            <person name="Najar F.Z."/>
            <person name="Nicholson C."/>
            <person name="Noirot C."/>
            <person name="O'Bleness M."/>
            <person name="Paule C.R."/>
            <person name="Poulain J."/>
            <person name="Prion F."/>
            <person name="Qin B."/>
            <person name="Qu C."/>
            <person name="Retzel E.F."/>
            <person name="Riddle C."/>
            <person name="Sallet E."/>
            <person name="Samain S."/>
            <person name="Samson N."/>
            <person name="Sanders I."/>
            <person name="Saurat O."/>
            <person name="Scarpelli C."/>
            <person name="Schiex T."/>
            <person name="Segurens B."/>
            <person name="Severin A.J."/>
            <person name="Sherrier D.J."/>
            <person name="Shi R."/>
            <person name="Sims S."/>
            <person name="Singer S.R."/>
            <person name="Sinharoy S."/>
            <person name="Sterck L."/>
            <person name="Viollet A."/>
            <person name="Wang B.B."/>
            <person name="Wang K."/>
            <person name="Wang M."/>
            <person name="Wang X."/>
            <person name="Warfsmann J."/>
            <person name="Weissenbach J."/>
            <person name="White D.D."/>
            <person name="White J.D."/>
            <person name="Wiley G.B."/>
            <person name="Wincker P."/>
            <person name="Xing Y."/>
            <person name="Yang L."/>
            <person name="Yao Z."/>
            <person name="Ying F."/>
            <person name="Zhai J."/>
            <person name="Zhou L."/>
            <person name="Zuber A."/>
            <person name="Denarie J."/>
            <person name="Dixon R.A."/>
            <person name="May G.D."/>
            <person name="Schwartz D.C."/>
            <person name="Rogers J."/>
            <person name="Quetier F."/>
            <person name="Town C.D."/>
            <person name="Roe B.A."/>
        </authorList>
    </citation>
    <scope>NUCLEOTIDE SEQUENCE [LARGE SCALE GENOMIC DNA]</scope>
    <source>
        <strain evidence="1">A17</strain>
        <strain evidence="2 3">cv. Jemalong A17</strain>
    </source>
</reference>
<dbReference type="EnsemblPlants" id="KEH27313">
    <property type="protein sequence ID" value="KEH27313"/>
    <property type="gene ID" value="MTR_5g004810"/>
</dbReference>
<evidence type="ECO:0000313" key="2">
    <source>
        <dbReference type="EnsemblPlants" id="KEH27313"/>
    </source>
</evidence>
<accession>G7ZVA9</accession>
<reference evidence="1 3" key="2">
    <citation type="journal article" date="2014" name="BMC Genomics">
        <title>An improved genome release (version Mt4.0) for the model legume Medicago truncatula.</title>
        <authorList>
            <person name="Tang H."/>
            <person name="Krishnakumar V."/>
            <person name="Bidwell S."/>
            <person name="Rosen B."/>
            <person name="Chan A."/>
            <person name="Zhou S."/>
            <person name="Gentzbittel L."/>
            <person name="Childs K.L."/>
            <person name="Yandell M."/>
            <person name="Gundlach H."/>
            <person name="Mayer K.F."/>
            <person name="Schwartz D.C."/>
            <person name="Town C.D."/>
        </authorList>
    </citation>
    <scope>GENOME REANNOTATION</scope>
    <source>
        <strain evidence="1">A17</strain>
        <strain evidence="2 3">cv. Jemalong A17</strain>
    </source>
</reference>
<dbReference type="AlphaFoldDB" id="G7ZVA9"/>
<sequence length="66" mass="7132">MACSTEFTRLFTVAGAFNLLFVSTRLGGMSHSDGTRLGSRKQEMVDIHRSLATASRIIEATSLGNI</sequence>